<feature type="domain" description="SbsA Ig-like" evidence="3">
    <location>
        <begin position="34"/>
        <end position="143"/>
    </location>
</feature>
<evidence type="ECO:0000256" key="1">
    <source>
        <dbReference type="ARBA" id="ARBA00005445"/>
    </source>
</evidence>
<dbReference type="RefSeq" id="WP_201432401.1">
    <property type="nucleotide sequence ID" value="NZ_JAEQBW010000010.1"/>
</dbReference>
<evidence type="ECO:0000256" key="2">
    <source>
        <dbReference type="ARBA" id="ARBA00022729"/>
    </source>
</evidence>
<keyword evidence="2" id="KW-0732">Signal</keyword>
<organism evidence="4 5">
    <name type="scientific">Marivirga aurantiaca</name>
    <dbReference type="NCBI Taxonomy" id="2802615"/>
    <lineage>
        <taxon>Bacteria</taxon>
        <taxon>Pseudomonadati</taxon>
        <taxon>Bacteroidota</taxon>
        <taxon>Cytophagia</taxon>
        <taxon>Cytophagales</taxon>
        <taxon>Marivirgaceae</taxon>
        <taxon>Marivirga</taxon>
    </lineage>
</organism>
<evidence type="ECO:0000313" key="4">
    <source>
        <dbReference type="EMBL" id="MBK6266714.1"/>
    </source>
</evidence>
<comment type="similarity">
    <text evidence="1">Belongs to the ice-binding protein family.</text>
</comment>
<dbReference type="Proteomes" id="UP000611723">
    <property type="component" value="Unassembled WGS sequence"/>
</dbReference>
<sequence length="375" mass="39128">MKTRIWMTTFAAVIMAAFIGGCKDENVEMTGICPEVVSTTPEDLETNVVRNEIVTVTFNGAINPESITPAAFGLSVTANTNGRDIAAQAVTGDMAYDASTFTLSFTPSNLLSPNTNYTGTIFSSIEDLMGNEMQADYTWSFTTNANISTGTGTEVIAVDLKSVERFGIIAGVGVSNEAGFSEIRNLDVGISPGLRSSITGFPPAIIVNGDMFASDDLAPAGVADMLTEAKLHLEEVYLFTEGASSPAPATVEGDQGGKTLAPGIYKSTSTLLIQSGDLTLDAKGDPNAVWIFQIASDFTTVGGAGGSIILTDGAQAKNIFWQVGSSATIGDFTIFKGNVLALTSITMNSGAVAEGRMLARNGSVTMTDTNIIEKP</sequence>
<dbReference type="Gene3D" id="2.60.40.1220">
    <property type="match status" value="1"/>
</dbReference>
<dbReference type="Pfam" id="PF11999">
    <property type="entry name" value="Ice_binding"/>
    <property type="match status" value="1"/>
</dbReference>
<name>A0A934X0M2_9BACT</name>
<dbReference type="AlphaFoldDB" id="A0A934X0M2"/>
<dbReference type="Pfam" id="PF13205">
    <property type="entry name" value="Big_5"/>
    <property type="match status" value="1"/>
</dbReference>
<accession>A0A934X0M2</accession>
<proteinExistence type="inferred from homology"/>
<dbReference type="EMBL" id="JAEQBW010000010">
    <property type="protein sequence ID" value="MBK6266714.1"/>
    <property type="molecule type" value="Genomic_DNA"/>
</dbReference>
<evidence type="ECO:0000313" key="5">
    <source>
        <dbReference type="Proteomes" id="UP000611723"/>
    </source>
</evidence>
<dbReference type="InterPro" id="IPR014755">
    <property type="entry name" value="Cu-Rt/internalin_Ig-like"/>
</dbReference>
<comment type="caution">
    <text evidence="4">The sequence shown here is derived from an EMBL/GenBank/DDBJ whole genome shotgun (WGS) entry which is preliminary data.</text>
</comment>
<gene>
    <name evidence="4" type="ORF">JKA74_16835</name>
</gene>
<evidence type="ECO:0000259" key="3">
    <source>
        <dbReference type="Pfam" id="PF13205"/>
    </source>
</evidence>
<dbReference type="InterPro" id="IPR032812">
    <property type="entry name" value="SbsA_Ig"/>
</dbReference>
<dbReference type="InterPro" id="IPR021884">
    <property type="entry name" value="Ice-bd_prot"/>
</dbReference>
<reference evidence="4" key="1">
    <citation type="submission" date="2021-01" db="EMBL/GenBank/DDBJ databases">
        <title>Marivirga aurantiaca sp. nov., isolated from intertidal surface sediments.</title>
        <authorList>
            <person name="Zhang M."/>
        </authorList>
    </citation>
    <scope>NUCLEOTIDE SEQUENCE</scope>
    <source>
        <strain evidence="4">S37H4</strain>
    </source>
</reference>
<dbReference type="PROSITE" id="PS51257">
    <property type="entry name" value="PROKAR_LIPOPROTEIN"/>
    <property type="match status" value="1"/>
</dbReference>
<keyword evidence="5" id="KW-1185">Reference proteome</keyword>
<protein>
    <submittedName>
        <fullName evidence="4">DUF3494 domain-containing protein</fullName>
    </submittedName>
</protein>